<reference evidence="1 2" key="1">
    <citation type="submission" date="2023-02" db="EMBL/GenBank/DDBJ databases">
        <title>Devosia algicola sp. nov., isolated from the phycosphere of marine algae.</title>
        <authorList>
            <person name="Kim J.M."/>
            <person name="Lee J.K."/>
            <person name="Choi B.J."/>
            <person name="Bayburt H."/>
            <person name="Jeon C.O."/>
        </authorList>
    </citation>
    <scope>NUCLEOTIDE SEQUENCE [LARGE SCALE GENOMIC DNA]</scope>
    <source>
        <strain evidence="1 2">G20-9</strain>
    </source>
</reference>
<dbReference type="SUPFAM" id="SSF53590">
    <property type="entry name" value="Nucleoside hydrolase"/>
    <property type="match status" value="1"/>
</dbReference>
<evidence type="ECO:0008006" key="3">
    <source>
        <dbReference type="Google" id="ProtNLM"/>
    </source>
</evidence>
<dbReference type="Proteomes" id="UP001220530">
    <property type="component" value="Chromosome"/>
</dbReference>
<evidence type="ECO:0000313" key="2">
    <source>
        <dbReference type="Proteomes" id="UP001220530"/>
    </source>
</evidence>
<dbReference type="EMBL" id="CP118246">
    <property type="protein sequence ID" value="WDR02882.1"/>
    <property type="molecule type" value="Genomic_DNA"/>
</dbReference>
<evidence type="ECO:0000313" key="1">
    <source>
        <dbReference type="EMBL" id="WDR02882.1"/>
    </source>
</evidence>
<accession>A0ABY7YNW2</accession>
<dbReference type="RefSeq" id="WP_282219284.1">
    <property type="nucleotide sequence ID" value="NZ_CP118246.1"/>
</dbReference>
<dbReference type="InterPro" id="IPR036452">
    <property type="entry name" value="Ribo_hydro-like"/>
</dbReference>
<dbReference type="Gene3D" id="3.90.245.10">
    <property type="entry name" value="Ribonucleoside hydrolase-like"/>
    <property type="match status" value="1"/>
</dbReference>
<proteinExistence type="predicted"/>
<name>A0ABY7YNW2_9HYPH</name>
<organism evidence="1 2">
    <name type="scientific">Devosia algicola</name>
    <dbReference type="NCBI Taxonomy" id="3026418"/>
    <lineage>
        <taxon>Bacteria</taxon>
        <taxon>Pseudomonadati</taxon>
        <taxon>Pseudomonadota</taxon>
        <taxon>Alphaproteobacteria</taxon>
        <taxon>Hyphomicrobiales</taxon>
        <taxon>Devosiaceae</taxon>
        <taxon>Devosia</taxon>
    </lineage>
</organism>
<protein>
    <recommendedName>
        <fullName evidence="3">Nucleoside hydrolase</fullName>
    </recommendedName>
</protein>
<keyword evidence="2" id="KW-1185">Reference proteome</keyword>
<sequence length="128" mass="14074">MTDFPKLTQAQMLERLSPPTDTVRVVIDSDTANEIDDQYALAWALLSPEKLSVEAVTAEPFSFAHHLPVLREAEAAMLSGKPYPEHVVGGFQGWLTRLHNQGRRVDDLKLVGPDKGVEPELPGDTDGL</sequence>
<gene>
    <name evidence="1" type="ORF">PSQ19_01240</name>
</gene>